<comment type="caution">
    <text evidence="9">The sequence shown here is derived from an EMBL/GenBank/DDBJ whole genome shotgun (WGS) entry which is preliminary data.</text>
</comment>
<dbReference type="EMBL" id="JACXBF010000042">
    <property type="protein sequence ID" value="MBD2799110.1"/>
    <property type="molecule type" value="Genomic_DNA"/>
</dbReference>
<proteinExistence type="inferred from homology"/>
<protein>
    <recommendedName>
        <fullName evidence="8">Peptidase M3A/M3B catalytic domain-containing protein</fullName>
    </recommendedName>
</protein>
<dbReference type="InterPro" id="IPR001567">
    <property type="entry name" value="Pept_M3A_M3B_dom"/>
</dbReference>
<keyword evidence="2 7" id="KW-0645">Protease</keyword>
<dbReference type="InterPro" id="IPR024077">
    <property type="entry name" value="Neurolysin/TOP_dom2"/>
</dbReference>
<evidence type="ECO:0000256" key="4">
    <source>
        <dbReference type="ARBA" id="ARBA00022801"/>
    </source>
</evidence>
<keyword evidence="4 7" id="KW-0378">Hydrolase</keyword>
<dbReference type="Pfam" id="PF01432">
    <property type="entry name" value="Peptidase_M3"/>
    <property type="match status" value="1"/>
</dbReference>
<dbReference type="Gene3D" id="1.10.1370.10">
    <property type="entry name" value="Neurolysin, domain 3"/>
    <property type="match status" value="1"/>
</dbReference>
<sequence>MDLYARENKRSGAWIAECRVRRRRINGSIQYPVAFLNCNLGRPVGGKPALFTHQEIVSLFHEVGHGLHHLLTKTEILAVSGINGVPWDAIEFPSQFLENWCWQKEGMVLFSAHYQTQEPLPDELLSKLIEARNFNSAMRMINQLEFSLFDFRLHEHYQSTPPTNVQQVLDRVRSELDVDIPPEANRFQNSFEHIFGSGYAAGYYSYKWAGVMSSDAFSLFEEKGILNSEVGAQFLHHILEPGGSQEPMALFTMLRSRKPKIDAFLRHNGIL</sequence>
<evidence type="ECO:0000259" key="8">
    <source>
        <dbReference type="Pfam" id="PF01432"/>
    </source>
</evidence>
<name>A0AAW3YMB5_9GAMM</name>
<dbReference type="GO" id="GO:0004222">
    <property type="term" value="F:metalloendopeptidase activity"/>
    <property type="evidence" value="ECO:0007669"/>
    <property type="project" value="InterPro"/>
</dbReference>
<reference evidence="9" key="1">
    <citation type="submission" date="2020-09" db="EMBL/GenBank/DDBJ databases">
        <authorList>
            <person name="Palma L."/>
            <person name="Caballero P."/>
            <person name="Berry C."/>
            <person name="Del Valle E."/>
        </authorList>
    </citation>
    <scope>NUCLEOTIDE SEQUENCE</scope>
    <source>
        <strain evidence="9">M</strain>
    </source>
</reference>
<keyword evidence="5 7" id="KW-0862">Zinc</keyword>
<dbReference type="GO" id="GO:0006508">
    <property type="term" value="P:proteolysis"/>
    <property type="evidence" value="ECO:0007669"/>
    <property type="project" value="UniProtKB-KW"/>
</dbReference>
<evidence type="ECO:0000256" key="1">
    <source>
        <dbReference type="ARBA" id="ARBA00006040"/>
    </source>
</evidence>
<dbReference type="PANTHER" id="PTHR43660:SF1">
    <property type="entry name" value="DIPEPTIDYL CARBOXYPEPTIDASE"/>
    <property type="match status" value="1"/>
</dbReference>
<feature type="domain" description="Peptidase M3A/M3B catalytic" evidence="8">
    <location>
        <begin position="1"/>
        <end position="269"/>
    </location>
</feature>
<evidence type="ECO:0000256" key="5">
    <source>
        <dbReference type="ARBA" id="ARBA00022833"/>
    </source>
</evidence>
<dbReference type="AlphaFoldDB" id="A0AAW3YMB5"/>
<dbReference type="RefSeq" id="WP_323868238.1">
    <property type="nucleotide sequence ID" value="NZ_JACXBF010000042.1"/>
</dbReference>
<dbReference type="InterPro" id="IPR045090">
    <property type="entry name" value="Pept_M3A_M3B"/>
</dbReference>
<comment type="similarity">
    <text evidence="1 7">Belongs to the peptidase M3 family.</text>
</comment>
<comment type="cofactor">
    <cofactor evidence="7">
        <name>Zn(2+)</name>
        <dbReference type="ChEBI" id="CHEBI:29105"/>
    </cofactor>
    <text evidence="7">Binds 1 zinc ion.</text>
</comment>
<evidence type="ECO:0000256" key="7">
    <source>
        <dbReference type="RuleBase" id="RU003435"/>
    </source>
</evidence>
<dbReference type="GO" id="GO:0046872">
    <property type="term" value="F:metal ion binding"/>
    <property type="evidence" value="ECO:0007669"/>
    <property type="project" value="UniProtKB-UniRule"/>
</dbReference>
<dbReference type="Proteomes" id="UP001193920">
    <property type="component" value="Unassembled WGS sequence"/>
</dbReference>
<keyword evidence="3 7" id="KW-0479">Metal-binding</keyword>
<gene>
    <name evidence="9" type="ORF">ID854_01200</name>
</gene>
<organism evidence="9">
    <name type="scientific">Xenorhabdus szentirmaii</name>
    <dbReference type="NCBI Taxonomy" id="290112"/>
    <lineage>
        <taxon>Bacteria</taxon>
        <taxon>Pseudomonadati</taxon>
        <taxon>Pseudomonadota</taxon>
        <taxon>Gammaproteobacteria</taxon>
        <taxon>Enterobacterales</taxon>
        <taxon>Morganellaceae</taxon>
        <taxon>Xenorhabdus</taxon>
    </lineage>
</organism>
<dbReference type="SUPFAM" id="SSF55486">
    <property type="entry name" value="Metalloproteases ('zincins'), catalytic domain"/>
    <property type="match status" value="1"/>
</dbReference>
<evidence type="ECO:0000256" key="2">
    <source>
        <dbReference type="ARBA" id="ARBA00022670"/>
    </source>
</evidence>
<dbReference type="Gene3D" id="3.40.390.10">
    <property type="entry name" value="Collagenase (Catalytic Domain)"/>
    <property type="match status" value="1"/>
</dbReference>
<reference evidence="9" key="2">
    <citation type="journal article" date="2024" name="Toxins">
        <title>Genome Sequence Analysis of Native Xenorhabdus Strains Isolated from Entomopathogenic Nematodes in Argentina.</title>
        <authorList>
            <person name="Palma L."/>
            <person name="Frizzo L."/>
            <person name="Kaiser S."/>
            <person name="Berry C."/>
            <person name="Caballero P."/>
            <person name="Bode H.B."/>
            <person name="Del Valle E.E."/>
        </authorList>
    </citation>
    <scope>NUCLEOTIDE SEQUENCE</scope>
    <source>
        <strain evidence="9">M</strain>
    </source>
</reference>
<evidence type="ECO:0000313" key="9">
    <source>
        <dbReference type="EMBL" id="MBD2799110.1"/>
    </source>
</evidence>
<keyword evidence="6 7" id="KW-0482">Metalloprotease</keyword>
<evidence type="ECO:0000256" key="6">
    <source>
        <dbReference type="ARBA" id="ARBA00023049"/>
    </source>
</evidence>
<dbReference type="InterPro" id="IPR024079">
    <property type="entry name" value="MetalloPept_cat_dom_sf"/>
</dbReference>
<evidence type="ECO:0000256" key="3">
    <source>
        <dbReference type="ARBA" id="ARBA00022723"/>
    </source>
</evidence>
<accession>A0AAW3YMB5</accession>
<dbReference type="PANTHER" id="PTHR43660">
    <property type="entry name" value="DIPEPTIDYL CARBOXYPEPTIDASE"/>
    <property type="match status" value="1"/>
</dbReference>